<feature type="domain" description="XPG-I" evidence="3">
    <location>
        <begin position="142"/>
        <end position="213"/>
    </location>
</feature>
<evidence type="ECO:0000313" key="5">
    <source>
        <dbReference type="Proteomes" id="UP000193240"/>
    </source>
</evidence>
<accession>A0A1Y2LLP0</accession>
<dbReference type="FunCoup" id="A0A1Y2LLP0">
    <property type="interactions" value="331"/>
</dbReference>
<dbReference type="InterPro" id="IPR022040">
    <property type="entry name" value="MKT1_N"/>
</dbReference>
<evidence type="ECO:0000259" key="3">
    <source>
        <dbReference type="SMART" id="SM00484"/>
    </source>
</evidence>
<dbReference type="Gene3D" id="3.40.50.1010">
    <property type="entry name" value="5'-nuclease"/>
    <property type="match status" value="1"/>
</dbReference>
<evidence type="ECO:0000256" key="1">
    <source>
        <dbReference type="ARBA" id="ARBA00022845"/>
    </source>
</evidence>
<dbReference type="GO" id="GO:0006974">
    <property type="term" value="P:DNA damage response"/>
    <property type="evidence" value="ECO:0007669"/>
    <property type="project" value="UniProtKB-ARBA"/>
</dbReference>
<dbReference type="EMBL" id="KZ107856">
    <property type="protein sequence ID" value="OSS44856.1"/>
    <property type="molecule type" value="Genomic_DNA"/>
</dbReference>
<comment type="similarity">
    <text evidence="2">Belongs to the XPG/RAD2 endonuclease family.</text>
</comment>
<dbReference type="InterPro" id="IPR029060">
    <property type="entry name" value="PIN-like_dom_sf"/>
</dbReference>
<dbReference type="GO" id="GO:0006417">
    <property type="term" value="P:regulation of translation"/>
    <property type="evidence" value="ECO:0007669"/>
    <property type="project" value="UniProtKB-KW"/>
</dbReference>
<dbReference type="OMA" id="RFYQTKV"/>
<proteinExistence type="inferred from homology"/>
<name>A0A1Y2LLP0_EPING</name>
<dbReference type="Pfam" id="PF12247">
    <property type="entry name" value="MKT1_N"/>
    <property type="match status" value="1"/>
</dbReference>
<evidence type="ECO:0000313" key="4">
    <source>
        <dbReference type="EMBL" id="OSS44856.1"/>
    </source>
</evidence>
<dbReference type="Proteomes" id="UP000193240">
    <property type="component" value="Unassembled WGS sequence"/>
</dbReference>
<dbReference type="InParanoid" id="A0A1Y2LLP0"/>
<dbReference type="Pfam" id="PF12246">
    <property type="entry name" value="MKT1_C"/>
    <property type="match status" value="1"/>
</dbReference>
<organism evidence="4 5">
    <name type="scientific">Epicoccum nigrum</name>
    <name type="common">Soil fungus</name>
    <name type="synonym">Epicoccum purpurascens</name>
    <dbReference type="NCBI Taxonomy" id="105696"/>
    <lineage>
        <taxon>Eukaryota</taxon>
        <taxon>Fungi</taxon>
        <taxon>Dikarya</taxon>
        <taxon>Ascomycota</taxon>
        <taxon>Pezizomycotina</taxon>
        <taxon>Dothideomycetes</taxon>
        <taxon>Pleosporomycetidae</taxon>
        <taxon>Pleosporales</taxon>
        <taxon>Pleosporineae</taxon>
        <taxon>Didymellaceae</taxon>
        <taxon>Epicoccum</taxon>
    </lineage>
</organism>
<dbReference type="CDD" id="cd09902">
    <property type="entry name" value="H3TH_MKT1"/>
    <property type="match status" value="1"/>
</dbReference>
<dbReference type="InterPro" id="IPR006086">
    <property type="entry name" value="XPG-I_dom"/>
</dbReference>
<dbReference type="InterPro" id="IPR037314">
    <property type="entry name" value="MKT1_H3TH"/>
</dbReference>
<dbReference type="SUPFAM" id="SSF88723">
    <property type="entry name" value="PIN domain-like"/>
    <property type="match status" value="1"/>
</dbReference>
<keyword evidence="1" id="KW-0810">Translation regulation</keyword>
<dbReference type="CDD" id="cd09858">
    <property type="entry name" value="PIN_MKT1"/>
    <property type="match status" value="1"/>
</dbReference>
<keyword evidence="5" id="KW-1185">Reference proteome</keyword>
<dbReference type="GO" id="GO:0004518">
    <property type="term" value="F:nuclease activity"/>
    <property type="evidence" value="ECO:0007669"/>
    <property type="project" value="InterPro"/>
</dbReference>
<dbReference type="AlphaFoldDB" id="A0A1Y2LLP0"/>
<reference evidence="4 5" key="1">
    <citation type="journal article" date="2017" name="Genome Announc.">
        <title>Genome sequence of the saprophytic ascomycete Epicoccum nigrum ICMP 19927 strain isolated from New Zealand.</title>
        <authorList>
            <person name="Fokin M."/>
            <person name="Fleetwood D."/>
            <person name="Weir B.S."/>
            <person name="Villas-Boas S.G."/>
        </authorList>
    </citation>
    <scope>NUCLEOTIDE SEQUENCE [LARGE SCALE GENOMIC DNA]</scope>
    <source>
        <strain evidence="4 5">ICMP 19927</strain>
    </source>
</reference>
<dbReference type="PANTHER" id="PTHR11081:SF32">
    <property type="entry name" value="POST-TRANSCRIPTIONAL REGULATOR MKT1"/>
    <property type="match status" value="1"/>
</dbReference>
<protein>
    <recommendedName>
        <fullName evidence="3">XPG-I domain-containing protein</fullName>
    </recommendedName>
</protein>
<dbReference type="STRING" id="105696.A0A1Y2LLP0"/>
<dbReference type="InterPro" id="IPR006084">
    <property type="entry name" value="XPG/Rad2"/>
</dbReference>
<dbReference type="GO" id="GO:0003730">
    <property type="term" value="F:mRNA 3'-UTR binding"/>
    <property type="evidence" value="ECO:0007669"/>
    <property type="project" value="TreeGrafter"/>
</dbReference>
<gene>
    <name evidence="4" type="ORF">B5807_10708</name>
</gene>
<evidence type="ECO:0000256" key="2">
    <source>
        <dbReference type="ARBA" id="ARBA00024023"/>
    </source>
</evidence>
<dbReference type="SMART" id="SM00484">
    <property type="entry name" value="XPGI"/>
    <property type="match status" value="1"/>
</dbReference>
<dbReference type="InterPro" id="IPR022039">
    <property type="entry name" value="MKT1_C"/>
</dbReference>
<sequence length="729" mass="81452">MIRDFEAWNASIGELSELQELSGCRVAIEAAHYLQHRILSHPRAREPLVPALGGLPLGMKQYIEEDLNTFESLQIEPWFIFSGLDITKPDDPFQQKQREASVNTMAWSLYDSNQAEASVVKFGESTYVTPEDLFRFLQSILIERKIKFQIAPYSAWAQLAYLDNETIVHAISGASEVLLFECNKLITSWNLEEKTFSWTRRAKCIADLERFAGSGKVTEDVFVDALLLAGTPFLPTLPNLSSPNRTELLKPHGAIKMIMSSGRTGYSVVVNNKDDPRFGNYVDRYCKARLAVKNHPVATADGKVEPLNAPQMASDANVYLGQRLPDEVHYLQTHGILNSRLLQWRTSCEINEQPPIDGGASAEYQKLVTTKITPLRTAALNLLSTPLQHWYRFKSLELTCWFPDPATGKSQKSEISMKDLPEYQKIAETWNVKEATFKEVVTSNEDCGPLGAAILALTSDDFVAKTVSKKDTNNLLSTPEEILYNSIWRFLAVREYVDAKHNLTPWGYVLAQTIASLDGNAALEESAVLAVELLRLEDLNGDIDMFPYNGAPIRGDAKDQRANMLISRVAGLGTLQHKPIGFTGPLSQHLLGYGSIVNLVRQTLRDLVEAACTNMFLTGCCDRSTDLSSLIMKLPFLLPNNCALGIGVKSYLDELTNDADPTSADTKRRVVETVSTRYFPQSIDFRSDLSTAFALWDAVYAGVKASGTKISQQNKTLWTETNDWLRERR</sequence>
<dbReference type="PANTHER" id="PTHR11081">
    <property type="entry name" value="FLAP ENDONUCLEASE FAMILY MEMBER"/>
    <property type="match status" value="1"/>
</dbReference>